<dbReference type="Proteomes" id="UP001415857">
    <property type="component" value="Unassembled WGS sequence"/>
</dbReference>
<proteinExistence type="predicted"/>
<sequence>MSGNLGCVTVAVDDSEESMNALRWALDNLKLKSPAESDSDDGGSFVILHVKVKTLVVIGDPKDKLCEAVENLHADLLVMGSRSFGPIEEHFPAHGLLGRLIIQMSRARLAYGFSWPLVNQLVTFSQGYFWAVLMNDIEMLIGRGTVDGAVDDVAHFVLSMQFSYSGQQRP</sequence>
<gene>
    <name evidence="2" type="ORF">L1049_026571</name>
</gene>
<keyword evidence="3" id="KW-1185">Reference proteome</keyword>
<evidence type="ECO:0000259" key="1">
    <source>
        <dbReference type="Pfam" id="PF00582"/>
    </source>
</evidence>
<dbReference type="AlphaFoldDB" id="A0AAP0NDY8"/>
<protein>
    <recommendedName>
        <fullName evidence="1">UspA domain-containing protein</fullName>
    </recommendedName>
</protein>
<evidence type="ECO:0000313" key="2">
    <source>
        <dbReference type="EMBL" id="KAK9270983.1"/>
    </source>
</evidence>
<dbReference type="Gene3D" id="3.40.50.620">
    <property type="entry name" value="HUPs"/>
    <property type="match status" value="1"/>
</dbReference>
<dbReference type="Pfam" id="PF00582">
    <property type="entry name" value="Usp"/>
    <property type="match status" value="1"/>
</dbReference>
<accession>A0AAP0NDY8</accession>
<dbReference type="EMBL" id="JBBPBK010000014">
    <property type="protein sequence ID" value="KAK9270983.1"/>
    <property type="molecule type" value="Genomic_DNA"/>
</dbReference>
<organism evidence="2 3">
    <name type="scientific">Liquidambar formosana</name>
    <name type="common">Formosan gum</name>
    <dbReference type="NCBI Taxonomy" id="63359"/>
    <lineage>
        <taxon>Eukaryota</taxon>
        <taxon>Viridiplantae</taxon>
        <taxon>Streptophyta</taxon>
        <taxon>Embryophyta</taxon>
        <taxon>Tracheophyta</taxon>
        <taxon>Spermatophyta</taxon>
        <taxon>Magnoliopsida</taxon>
        <taxon>eudicotyledons</taxon>
        <taxon>Gunneridae</taxon>
        <taxon>Pentapetalae</taxon>
        <taxon>Saxifragales</taxon>
        <taxon>Altingiaceae</taxon>
        <taxon>Liquidambar</taxon>
    </lineage>
</organism>
<dbReference type="PANTHER" id="PTHR31964:SF122">
    <property type="entry name" value="OS02G0760500 PROTEIN"/>
    <property type="match status" value="1"/>
</dbReference>
<feature type="domain" description="UspA" evidence="1">
    <location>
        <begin position="49"/>
        <end position="89"/>
    </location>
</feature>
<dbReference type="InterPro" id="IPR014729">
    <property type="entry name" value="Rossmann-like_a/b/a_fold"/>
</dbReference>
<name>A0AAP0NDY8_LIQFO</name>
<reference evidence="2 3" key="1">
    <citation type="journal article" date="2024" name="Plant J.">
        <title>Genome sequences and population genomics reveal climatic adaptation and genomic divergence between two closely related sweetgum species.</title>
        <authorList>
            <person name="Xu W.Q."/>
            <person name="Ren C.Q."/>
            <person name="Zhang X.Y."/>
            <person name="Comes H.P."/>
            <person name="Liu X.H."/>
            <person name="Li Y.G."/>
            <person name="Kettle C.J."/>
            <person name="Jalonen R."/>
            <person name="Gaisberger H."/>
            <person name="Ma Y.Z."/>
            <person name="Qiu Y.X."/>
        </authorList>
    </citation>
    <scope>NUCLEOTIDE SEQUENCE [LARGE SCALE GENOMIC DNA]</scope>
    <source>
        <strain evidence="2">Hangzhou</strain>
    </source>
</reference>
<dbReference type="SUPFAM" id="SSF52402">
    <property type="entry name" value="Adenine nucleotide alpha hydrolases-like"/>
    <property type="match status" value="1"/>
</dbReference>
<evidence type="ECO:0000313" key="3">
    <source>
        <dbReference type="Proteomes" id="UP001415857"/>
    </source>
</evidence>
<dbReference type="PANTHER" id="PTHR31964">
    <property type="entry name" value="ADENINE NUCLEOTIDE ALPHA HYDROLASES-LIKE SUPERFAMILY PROTEIN"/>
    <property type="match status" value="1"/>
</dbReference>
<comment type="caution">
    <text evidence="2">The sequence shown here is derived from an EMBL/GenBank/DDBJ whole genome shotgun (WGS) entry which is preliminary data.</text>
</comment>
<dbReference type="InterPro" id="IPR006016">
    <property type="entry name" value="UspA"/>
</dbReference>